<dbReference type="Proteomes" id="UP001178277">
    <property type="component" value="Unassembled WGS sequence"/>
</dbReference>
<proteinExistence type="predicted"/>
<evidence type="ECO:0000313" key="2">
    <source>
        <dbReference type="Proteomes" id="UP001178277"/>
    </source>
</evidence>
<reference evidence="1" key="1">
    <citation type="submission" date="2023-07" db="EMBL/GenBank/DDBJ databases">
        <title>Murine gut Bacillus species.</title>
        <authorList>
            <person name="Gutman E."/>
            <person name="Hashuel R."/>
            <person name="Litvak Y."/>
        </authorList>
    </citation>
    <scope>NUCLEOTIDE SEQUENCE</scope>
    <source>
        <strain evidence="1">RU283</strain>
    </source>
</reference>
<dbReference type="RefSeq" id="WP_305159385.1">
    <property type="nucleotide sequence ID" value="NZ_JAUUTP010000004.1"/>
</dbReference>
<dbReference type="AlphaFoldDB" id="A0AA90NRQ7"/>
<evidence type="ECO:0000313" key="1">
    <source>
        <dbReference type="EMBL" id="MDP1417948.1"/>
    </source>
</evidence>
<sequence>MNDLIGYLNKDKEQVAESKGKASELLFQSLNKLPEAQYARINEKLVLSHVLEAEFKKSISPMDLLLHTN</sequence>
<organism evidence="1 2">
    <name type="scientific">Peribacillus simplex</name>
    <dbReference type="NCBI Taxonomy" id="1478"/>
    <lineage>
        <taxon>Bacteria</taxon>
        <taxon>Bacillati</taxon>
        <taxon>Bacillota</taxon>
        <taxon>Bacilli</taxon>
        <taxon>Bacillales</taxon>
        <taxon>Bacillaceae</taxon>
        <taxon>Peribacillus</taxon>
    </lineage>
</organism>
<gene>
    <name evidence="1" type="ORF">Q8G35_05945</name>
</gene>
<dbReference type="EMBL" id="JAUUTP010000004">
    <property type="protein sequence ID" value="MDP1417948.1"/>
    <property type="molecule type" value="Genomic_DNA"/>
</dbReference>
<protein>
    <submittedName>
        <fullName evidence="1">Uncharacterized protein</fullName>
    </submittedName>
</protein>
<name>A0AA90NRQ7_9BACI</name>
<accession>A0AA90NRQ7</accession>
<comment type="caution">
    <text evidence="1">The sequence shown here is derived from an EMBL/GenBank/DDBJ whole genome shotgun (WGS) entry which is preliminary data.</text>
</comment>